<sequence>MTSDLSHVSVITIACSTTTGLVWVDIDLPFVARYLKIKFQTWEGDAPASSMELIGYRYTPDLWGLKYESLRWINAQAVLTSIVSSNLSSMTVGTTFNVMCTPGYTSDQRGGTFTTFCTNHHV</sequence>
<organism evidence="1 2">
    <name type="scientific">Plakobranchus ocellatus</name>
    <dbReference type="NCBI Taxonomy" id="259542"/>
    <lineage>
        <taxon>Eukaryota</taxon>
        <taxon>Metazoa</taxon>
        <taxon>Spiralia</taxon>
        <taxon>Lophotrochozoa</taxon>
        <taxon>Mollusca</taxon>
        <taxon>Gastropoda</taxon>
        <taxon>Heterobranchia</taxon>
        <taxon>Euthyneura</taxon>
        <taxon>Panpulmonata</taxon>
        <taxon>Sacoglossa</taxon>
        <taxon>Placobranchoidea</taxon>
        <taxon>Plakobranchidae</taxon>
        <taxon>Plakobranchus</taxon>
    </lineage>
</organism>
<proteinExistence type="predicted"/>
<reference evidence="1 2" key="1">
    <citation type="journal article" date="2021" name="Elife">
        <title>Chloroplast acquisition without the gene transfer in kleptoplastic sea slugs, Plakobranchus ocellatus.</title>
        <authorList>
            <person name="Maeda T."/>
            <person name="Takahashi S."/>
            <person name="Yoshida T."/>
            <person name="Shimamura S."/>
            <person name="Takaki Y."/>
            <person name="Nagai Y."/>
            <person name="Toyoda A."/>
            <person name="Suzuki Y."/>
            <person name="Arimoto A."/>
            <person name="Ishii H."/>
            <person name="Satoh N."/>
            <person name="Nishiyama T."/>
            <person name="Hasebe M."/>
            <person name="Maruyama T."/>
            <person name="Minagawa J."/>
            <person name="Obokata J."/>
            <person name="Shigenobu S."/>
        </authorList>
    </citation>
    <scope>NUCLEOTIDE SEQUENCE [LARGE SCALE GENOMIC DNA]</scope>
</reference>
<comment type="caution">
    <text evidence="1">The sequence shown here is derived from an EMBL/GenBank/DDBJ whole genome shotgun (WGS) entry which is preliminary data.</text>
</comment>
<gene>
    <name evidence="1" type="ORF">PoB_007274000</name>
</gene>
<evidence type="ECO:0008006" key="3">
    <source>
        <dbReference type="Google" id="ProtNLM"/>
    </source>
</evidence>
<evidence type="ECO:0000313" key="2">
    <source>
        <dbReference type="Proteomes" id="UP000735302"/>
    </source>
</evidence>
<name>A0AAV4DQL5_9GAST</name>
<accession>A0AAV4DQL5</accession>
<keyword evidence="2" id="KW-1185">Reference proteome</keyword>
<dbReference type="EMBL" id="BLXT01008173">
    <property type="protein sequence ID" value="GFO46235.1"/>
    <property type="molecule type" value="Genomic_DNA"/>
</dbReference>
<evidence type="ECO:0000313" key="1">
    <source>
        <dbReference type="EMBL" id="GFO46235.1"/>
    </source>
</evidence>
<protein>
    <recommendedName>
        <fullName evidence="3">Fibronectin type-III domain-containing protein</fullName>
    </recommendedName>
</protein>
<dbReference type="Proteomes" id="UP000735302">
    <property type="component" value="Unassembled WGS sequence"/>
</dbReference>
<dbReference type="AlphaFoldDB" id="A0AAV4DQL5"/>